<protein>
    <submittedName>
        <fullName evidence="2">Uncharacterized protein</fullName>
    </submittedName>
</protein>
<evidence type="ECO:0000313" key="2">
    <source>
        <dbReference type="EMBL" id="MDC3416108.1"/>
    </source>
</evidence>
<dbReference type="Proteomes" id="UP001145069">
    <property type="component" value="Unassembled WGS sequence"/>
</dbReference>
<dbReference type="EMBL" id="JAMQKC010000002">
    <property type="protein sequence ID" value="MDC3416108.1"/>
    <property type="molecule type" value="Genomic_DNA"/>
</dbReference>
<feature type="compositionally biased region" description="Polar residues" evidence="1">
    <location>
        <begin position="65"/>
        <end position="84"/>
    </location>
</feature>
<dbReference type="RefSeq" id="WP_272445090.1">
    <property type="nucleotide sequence ID" value="NZ_JAMQKC010000002.1"/>
</dbReference>
<comment type="caution">
    <text evidence="2">The sequence shown here is derived from an EMBL/GenBank/DDBJ whole genome shotgun (WGS) entry which is preliminary data.</text>
</comment>
<evidence type="ECO:0000313" key="3">
    <source>
        <dbReference type="Proteomes" id="UP001145069"/>
    </source>
</evidence>
<feature type="region of interest" description="Disordered" evidence="1">
    <location>
        <begin position="50"/>
        <end position="105"/>
    </location>
</feature>
<accession>A0A9X4AFK2</accession>
<sequence>MNKYLSFCFTLVILTIIAGCTNNEEKVVSFAKTNIETSLADKQPISIERQTQHLQQQKPTDKISAGQSDTTTGSNSTVASVQTKDNVEEKTAGEDSQEETQAPPYRATIKSGLIAQQRLVEVKLDVEQPENYQVLVRDEPLKYRKEVGLFVGLINAMDDEAITNSIHITRD</sequence>
<proteinExistence type="predicted"/>
<keyword evidence="3" id="KW-1185">Reference proteome</keyword>
<reference evidence="2" key="1">
    <citation type="submission" date="2022-06" db="EMBL/GenBank/DDBJ databases">
        <title>Aquibacillus sp. a new bacterium isolated from soil saline samples.</title>
        <authorList>
            <person name="Galisteo C."/>
            <person name="De La Haba R."/>
            <person name="Sanchez-Porro C."/>
            <person name="Ventosa A."/>
        </authorList>
    </citation>
    <scope>NUCLEOTIDE SEQUENCE</scope>
    <source>
        <strain evidence="2">3ASR75-54</strain>
    </source>
</reference>
<name>A0A9X4AFK2_9BACI</name>
<evidence type="ECO:0000256" key="1">
    <source>
        <dbReference type="SAM" id="MobiDB-lite"/>
    </source>
</evidence>
<organism evidence="2 3">
    <name type="scientific">Aquibacillus salsiterrae</name>
    <dbReference type="NCBI Taxonomy" id="2950439"/>
    <lineage>
        <taxon>Bacteria</taxon>
        <taxon>Bacillati</taxon>
        <taxon>Bacillota</taxon>
        <taxon>Bacilli</taxon>
        <taxon>Bacillales</taxon>
        <taxon>Bacillaceae</taxon>
        <taxon>Aquibacillus</taxon>
    </lineage>
</organism>
<dbReference type="PROSITE" id="PS51257">
    <property type="entry name" value="PROKAR_LIPOPROTEIN"/>
    <property type="match status" value="1"/>
</dbReference>
<gene>
    <name evidence="2" type="ORF">NC799_04165</name>
</gene>
<dbReference type="AlphaFoldDB" id="A0A9X4AFK2"/>